<dbReference type="CDD" id="cd02883">
    <property type="entry name" value="NUDIX_Hydrolase"/>
    <property type="match status" value="1"/>
</dbReference>
<feature type="region of interest" description="Disordered" evidence="2">
    <location>
        <begin position="1"/>
        <end position="20"/>
    </location>
</feature>
<evidence type="ECO:0000256" key="1">
    <source>
        <dbReference type="ARBA" id="ARBA00022801"/>
    </source>
</evidence>
<evidence type="ECO:0000259" key="3">
    <source>
        <dbReference type="PROSITE" id="PS51462"/>
    </source>
</evidence>
<dbReference type="PROSITE" id="PS51462">
    <property type="entry name" value="NUDIX"/>
    <property type="match status" value="1"/>
</dbReference>
<sequence length="202" mass="22754">MRSSRERANHRHSSIASDGAERRRGAVVSYAERYPLLHRPTHWVWGNLDVQFSTDPPPDELVTNVHAVCFTGAEVVLCRDDRDRWLLPGGTREQHESIEDCLARELLEEAGARPTGPPTWLGAHYATAKDPVPYRDWHPHPNKAWLWVAVDVALTATPTNPPDAEQIVEVRAFPLDAALRFARTDGDYLPELVALAAELHRH</sequence>
<reference evidence="4 5" key="1">
    <citation type="journal article" date="2019" name="ACS Chem. Biol.">
        <title>Identification and Mobilization of a Cryptic Antibiotic Biosynthesis Gene Locus from a Human-Pathogenic Nocardia Isolate.</title>
        <authorList>
            <person name="Herisse M."/>
            <person name="Ishida K."/>
            <person name="Porter J.L."/>
            <person name="Howden B."/>
            <person name="Hertweck C."/>
            <person name="Stinear T.P."/>
            <person name="Pidot S.J."/>
        </authorList>
    </citation>
    <scope>NUCLEOTIDE SEQUENCE [LARGE SCALE GENOMIC DNA]</scope>
    <source>
        <strain evidence="4 5">AUSMDU00012717</strain>
    </source>
</reference>
<gene>
    <name evidence="4" type="ORF">F5544_26475</name>
</gene>
<dbReference type="Gene3D" id="3.90.79.10">
    <property type="entry name" value="Nucleoside Triphosphate Pyrophosphohydrolase"/>
    <property type="match status" value="1"/>
</dbReference>
<protein>
    <submittedName>
        <fullName evidence="4">NUDIX domain-containing protein</fullName>
    </submittedName>
</protein>
<evidence type="ECO:0000313" key="5">
    <source>
        <dbReference type="Proteomes" id="UP000503540"/>
    </source>
</evidence>
<dbReference type="AlphaFoldDB" id="A0A6G9YIR7"/>
<accession>A0A6G9YIR7</accession>
<dbReference type="Pfam" id="PF00293">
    <property type="entry name" value="NUDIX"/>
    <property type="match status" value="1"/>
</dbReference>
<feature type="domain" description="Nudix hydrolase" evidence="3">
    <location>
        <begin position="60"/>
        <end position="194"/>
    </location>
</feature>
<dbReference type="KEGG" id="nah:F5544_26475"/>
<evidence type="ECO:0000313" key="4">
    <source>
        <dbReference type="EMBL" id="QIS13149.1"/>
    </source>
</evidence>
<proteinExistence type="predicted"/>
<dbReference type="InterPro" id="IPR015797">
    <property type="entry name" value="NUDIX_hydrolase-like_dom_sf"/>
</dbReference>
<dbReference type="SUPFAM" id="SSF55811">
    <property type="entry name" value="Nudix"/>
    <property type="match status" value="1"/>
</dbReference>
<dbReference type="Proteomes" id="UP000503540">
    <property type="component" value="Chromosome"/>
</dbReference>
<dbReference type="GO" id="GO:0016787">
    <property type="term" value="F:hydrolase activity"/>
    <property type="evidence" value="ECO:0007669"/>
    <property type="project" value="UniProtKB-KW"/>
</dbReference>
<dbReference type="EMBL" id="CP046172">
    <property type="protein sequence ID" value="QIS13149.1"/>
    <property type="molecule type" value="Genomic_DNA"/>
</dbReference>
<organism evidence="4 5">
    <name type="scientific">Nocardia arthritidis</name>
    <dbReference type="NCBI Taxonomy" id="228602"/>
    <lineage>
        <taxon>Bacteria</taxon>
        <taxon>Bacillati</taxon>
        <taxon>Actinomycetota</taxon>
        <taxon>Actinomycetes</taxon>
        <taxon>Mycobacteriales</taxon>
        <taxon>Nocardiaceae</taxon>
        <taxon>Nocardia</taxon>
    </lineage>
</organism>
<dbReference type="InterPro" id="IPR020084">
    <property type="entry name" value="NUDIX_hydrolase_CS"/>
</dbReference>
<keyword evidence="1" id="KW-0378">Hydrolase</keyword>
<keyword evidence="5" id="KW-1185">Reference proteome</keyword>
<name>A0A6G9YIR7_9NOCA</name>
<dbReference type="InterPro" id="IPR000086">
    <property type="entry name" value="NUDIX_hydrolase_dom"/>
</dbReference>
<dbReference type="PROSITE" id="PS00893">
    <property type="entry name" value="NUDIX_BOX"/>
    <property type="match status" value="1"/>
</dbReference>
<evidence type="ECO:0000256" key="2">
    <source>
        <dbReference type="SAM" id="MobiDB-lite"/>
    </source>
</evidence>